<accession>A0A0F3N206</accession>
<dbReference type="AlphaFoldDB" id="A0A0F3N206"/>
<name>A0A0F3N206_RICAM</name>
<keyword evidence="2" id="KW-1185">Reference proteome</keyword>
<dbReference type="Proteomes" id="UP000033556">
    <property type="component" value="Unassembled WGS sequence"/>
</dbReference>
<comment type="caution">
    <text evidence="1">The sequence shown here is derived from an EMBL/GenBank/DDBJ whole genome shotgun (WGS) entry which is preliminary data.</text>
</comment>
<protein>
    <submittedName>
        <fullName evidence="1">Uncharacterized protein</fullName>
    </submittedName>
</protein>
<organism evidence="1 2">
    <name type="scientific">Rickettsia amblyommatis str. Ac/Pa</name>
    <dbReference type="NCBI Taxonomy" id="1359164"/>
    <lineage>
        <taxon>Bacteria</taxon>
        <taxon>Pseudomonadati</taxon>
        <taxon>Pseudomonadota</taxon>
        <taxon>Alphaproteobacteria</taxon>
        <taxon>Rickettsiales</taxon>
        <taxon>Rickettsiaceae</taxon>
        <taxon>Rickettsieae</taxon>
        <taxon>Rickettsia</taxon>
        <taxon>spotted fever group</taxon>
    </lineage>
</organism>
<gene>
    <name evidence="1" type="ORF">APHACPA_0877</name>
</gene>
<reference evidence="1 2" key="1">
    <citation type="submission" date="2015-01" db="EMBL/GenBank/DDBJ databases">
        <title>Genome Sequencing of Rickettsiales.</title>
        <authorList>
            <person name="Daugherty S.C."/>
            <person name="Su Q."/>
            <person name="Abolude K."/>
            <person name="Beier-Sexton M."/>
            <person name="Carlyon J.A."/>
            <person name="Carter R."/>
            <person name="Day N.P."/>
            <person name="Dumler S.J."/>
            <person name="Dyachenko V."/>
            <person name="Godinez A."/>
            <person name="Kurtti T.J."/>
            <person name="Lichay M."/>
            <person name="Mullins K.E."/>
            <person name="Ott S."/>
            <person name="Pappas-Brown V."/>
            <person name="Paris D.H."/>
            <person name="Patel P."/>
            <person name="Richards A.L."/>
            <person name="Sadzewicz L."/>
            <person name="Sears K."/>
            <person name="Seidman D."/>
            <person name="Sengamalay N."/>
            <person name="Stenos J."/>
            <person name="Tallon L.J."/>
            <person name="Vincent G."/>
            <person name="Fraser C.M."/>
            <person name="Munderloh U."/>
            <person name="Dunning-Hotopp J.C."/>
        </authorList>
    </citation>
    <scope>NUCLEOTIDE SEQUENCE [LARGE SCALE GENOMIC DNA]</scope>
    <source>
        <strain evidence="1 2">Ac/Pa</strain>
    </source>
</reference>
<sequence length="45" mass="4964">MVNFVCVDTTNSSLRGGAKPRRGNLRNFILLHEIATLSTFARNDG</sequence>
<evidence type="ECO:0000313" key="2">
    <source>
        <dbReference type="Proteomes" id="UP000033556"/>
    </source>
</evidence>
<dbReference type="PATRIC" id="fig|1359164.3.peg.862"/>
<dbReference type="EMBL" id="LANR01000001">
    <property type="protein sequence ID" value="KJV61861.1"/>
    <property type="molecule type" value="Genomic_DNA"/>
</dbReference>
<evidence type="ECO:0000313" key="1">
    <source>
        <dbReference type="EMBL" id="KJV61861.1"/>
    </source>
</evidence>
<proteinExistence type="predicted"/>